<evidence type="ECO:0000313" key="1">
    <source>
        <dbReference type="EMBL" id="KRZ70655.1"/>
    </source>
</evidence>
<sequence>MKPTTQFQTDNQQLMLHLIKSLMCKFCQEKQLINPLQLELLPVPCSSSACRSSKEKAKKKKNSQEQIENNIIPAITKNFFLITSKLEKKSIQMPTGEIQFQWIFQNCWTNFKSAY</sequence>
<keyword evidence="2" id="KW-1185">Reference proteome</keyword>
<gene>
    <name evidence="1" type="ORF">T10_10408</name>
</gene>
<dbReference type="AlphaFoldDB" id="A0A0V1MGG3"/>
<proteinExistence type="predicted"/>
<evidence type="ECO:0000313" key="2">
    <source>
        <dbReference type="Proteomes" id="UP000054843"/>
    </source>
</evidence>
<dbReference type="Proteomes" id="UP000054843">
    <property type="component" value="Unassembled WGS sequence"/>
</dbReference>
<organism evidence="1 2">
    <name type="scientific">Trichinella papuae</name>
    <dbReference type="NCBI Taxonomy" id="268474"/>
    <lineage>
        <taxon>Eukaryota</taxon>
        <taxon>Metazoa</taxon>
        <taxon>Ecdysozoa</taxon>
        <taxon>Nematoda</taxon>
        <taxon>Enoplea</taxon>
        <taxon>Dorylaimia</taxon>
        <taxon>Trichinellida</taxon>
        <taxon>Trichinellidae</taxon>
        <taxon>Trichinella</taxon>
    </lineage>
</organism>
<name>A0A0V1MGG3_9BILA</name>
<dbReference type="EMBL" id="JYDO01000110">
    <property type="protein sequence ID" value="KRZ70655.1"/>
    <property type="molecule type" value="Genomic_DNA"/>
</dbReference>
<protein>
    <submittedName>
        <fullName evidence="1">Uncharacterized protein</fullName>
    </submittedName>
</protein>
<reference evidence="1 2" key="1">
    <citation type="submission" date="2015-01" db="EMBL/GenBank/DDBJ databases">
        <title>Evolution of Trichinella species and genotypes.</title>
        <authorList>
            <person name="Korhonen P.K."/>
            <person name="Edoardo P."/>
            <person name="Giuseppe L.R."/>
            <person name="Gasser R.B."/>
        </authorList>
    </citation>
    <scope>NUCLEOTIDE SEQUENCE [LARGE SCALE GENOMIC DNA]</scope>
    <source>
        <strain evidence="1">ISS1980</strain>
    </source>
</reference>
<accession>A0A0V1MGG3</accession>
<comment type="caution">
    <text evidence="1">The sequence shown here is derived from an EMBL/GenBank/DDBJ whole genome shotgun (WGS) entry which is preliminary data.</text>
</comment>